<gene>
    <name evidence="4" type="ORF">D7Z94_09595</name>
</gene>
<dbReference type="EMBL" id="RBCJ01000002">
    <property type="protein sequence ID" value="RKN81185.1"/>
    <property type="molecule type" value="Genomic_DNA"/>
</dbReference>
<evidence type="ECO:0000313" key="4">
    <source>
        <dbReference type="EMBL" id="RKN81185.1"/>
    </source>
</evidence>
<feature type="domain" description="Dipeptidylpeptidase IV N-terminal" evidence="3">
    <location>
        <begin position="103"/>
        <end position="449"/>
    </location>
</feature>
<dbReference type="GO" id="GO:0006508">
    <property type="term" value="P:proteolysis"/>
    <property type="evidence" value="ECO:0007669"/>
    <property type="project" value="InterPro"/>
</dbReference>
<organism evidence="4 5">
    <name type="scientific">Ulvibacterium marinum</name>
    <dbReference type="NCBI Taxonomy" id="2419782"/>
    <lineage>
        <taxon>Bacteria</taxon>
        <taxon>Pseudomonadati</taxon>
        <taxon>Bacteroidota</taxon>
        <taxon>Flavobacteriia</taxon>
        <taxon>Flavobacteriales</taxon>
        <taxon>Flavobacteriaceae</taxon>
        <taxon>Ulvibacterium</taxon>
    </lineage>
</organism>
<dbReference type="Proteomes" id="UP000276603">
    <property type="component" value="Unassembled WGS sequence"/>
</dbReference>
<evidence type="ECO:0000259" key="2">
    <source>
        <dbReference type="Pfam" id="PF00326"/>
    </source>
</evidence>
<dbReference type="OrthoDB" id="9812921at2"/>
<dbReference type="SUPFAM" id="SSF53474">
    <property type="entry name" value="alpha/beta-Hydrolases"/>
    <property type="match status" value="1"/>
</dbReference>
<name>A0A3B0C4Q1_9FLAO</name>
<feature type="signal peptide" evidence="1">
    <location>
        <begin position="1"/>
        <end position="19"/>
    </location>
</feature>
<dbReference type="PANTHER" id="PTHR11731:SF193">
    <property type="entry name" value="DIPEPTIDYL PEPTIDASE 9"/>
    <property type="match status" value="1"/>
</dbReference>
<dbReference type="InterPro" id="IPR001375">
    <property type="entry name" value="Peptidase_S9_cat"/>
</dbReference>
<feature type="domain" description="Peptidase S9 prolyl oligopeptidase catalytic" evidence="2">
    <location>
        <begin position="540"/>
        <end position="737"/>
    </location>
</feature>
<keyword evidence="5" id="KW-1185">Reference proteome</keyword>
<evidence type="ECO:0000256" key="1">
    <source>
        <dbReference type="SAM" id="SignalP"/>
    </source>
</evidence>
<sequence>MKPVLFLLFFLLLAFSAPSQETLKLEDMYTHGTYAAKGYGPVRWMKDNTGYSTLERNPELGGNDIIRYEAKSGKRSVLVSAEKLIPSGESAPLPIRNYEWSLDNSKLLIFTNTRKVWRYHTRGDYWVLDLASGLLKQLGKSMESSSLMFAKFSPDASRVGYVSKNNIYVDNLESGQTTQITFDGNETIINGTFDWVYEEELSCRDGFRWSPDGERIAYWQSNTKNIGTFYMINNVDSIYSKPLPLPYPKVGTKNSEVKVGVVNANGGDTQWFAIPGDPINNYLARMDFIPNSDEVMIQQLNRRQNSNTVWIGDTKSMELHTIFTDKDDAWLDIHDNIMWLENGEFFTWTSEKDGWLHLYKVSRDGKQWRTITQGNMDVVRINCIDPKGGYVYYIASPDNYTQRYLYRSKIDGNSAPERVSPKHQLGQHAYQISADAKFAIHTFQNATTPNVVSLINLQKHKSIRVLEDNAALANTINTLGLTPKEFIKIDIDQVVLDAWMIKPANFKPEKKYPIIFYVYGEPAGSTVQDAWQGGDLWHHYLGQQGYVVVSIDNRGTKTPRGRDWRKSIYGQIGILAAKDQAAAAKQIFKTYPFIDTEKVGIWGWSGGGQMTMNCLFRYPEIYNSGLAVAFVADQRLYDNIYQERYMGLLEDNEANYIAGSPITHAKKLKGNLMIIHGTADDNVHYQSFERLTNELIKHNKMFDMMSYPMRSHRINERENTTLHLRKTMARYWKRVMNLNK</sequence>
<dbReference type="AlphaFoldDB" id="A0A3B0C4Q1"/>
<dbReference type="Pfam" id="PF00326">
    <property type="entry name" value="Peptidase_S9"/>
    <property type="match status" value="1"/>
</dbReference>
<dbReference type="Pfam" id="PF00930">
    <property type="entry name" value="DPPIV_N"/>
    <property type="match status" value="1"/>
</dbReference>
<dbReference type="InterPro" id="IPR050278">
    <property type="entry name" value="Serine_Prot_S9B/DPPIV"/>
</dbReference>
<dbReference type="SUPFAM" id="SSF82171">
    <property type="entry name" value="DPP6 N-terminal domain-like"/>
    <property type="match status" value="1"/>
</dbReference>
<dbReference type="InterPro" id="IPR029058">
    <property type="entry name" value="AB_hydrolase_fold"/>
</dbReference>
<dbReference type="InterPro" id="IPR002469">
    <property type="entry name" value="Peptidase_S9B_N"/>
</dbReference>
<evidence type="ECO:0000313" key="5">
    <source>
        <dbReference type="Proteomes" id="UP000276603"/>
    </source>
</evidence>
<dbReference type="Gene3D" id="3.40.50.1820">
    <property type="entry name" value="alpha/beta hydrolase"/>
    <property type="match status" value="1"/>
</dbReference>
<dbReference type="GO" id="GO:0008239">
    <property type="term" value="F:dipeptidyl-peptidase activity"/>
    <property type="evidence" value="ECO:0007669"/>
    <property type="project" value="TreeGrafter"/>
</dbReference>
<dbReference type="GO" id="GO:0008236">
    <property type="term" value="F:serine-type peptidase activity"/>
    <property type="evidence" value="ECO:0007669"/>
    <property type="project" value="InterPro"/>
</dbReference>
<keyword evidence="1" id="KW-0732">Signal</keyword>
<reference evidence="4 5" key="1">
    <citation type="submission" date="2018-10" db="EMBL/GenBank/DDBJ databases">
        <title>Ulvibacterium marinum gen. nov., sp. nov., a novel marine bacterium of the family Flavobacteriaceae, isolated from a culture of the green alga Ulva prolifera.</title>
        <authorList>
            <person name="Zhang Z."/>
        </authorList>
    </citation>
    <scope>NUCLEOTIDE SEQUENCE [LARGE SCALE GENOMIC DNA]</scope>
    <source>
        <strain evidence="4 5">CCMM003</strain>
    </source>
</reference>
<dbReference type="Gene3D" id="2.140.10.30">
    <property type="entry name" value="Dipeptidylpeptidase IV, N-terminal domain"/>
    <property type="match status" value="1"/>
</dbReference>
<dbReference type="PANTHER" id="PTHR11731">
    <property type="entry name" value="PROTEASE FAMILY S9B,C DIPEPTIDYL-PEPTIDASE IV-RELATED"/>
    <property type="match status" value="1"/>
</dbReference>
<feature type="chain" id="PRO_5017225299" evidence="1">
    <location>
        <begin position="20"/>
        <end position="740"/>
    </location>
</feature>
<proteinExistence type="predicted"/>
<comment type="caution">
    <text evidence="4">The sequence shown here is derived from an EMBL/GenBank/DDBJ whole genome shotgun (WGS) entry which is preliminary data.</text>
</comment>
<dbReference type="RefSeq" id="WP_120711342.1">
    <property type="nucleotide sequence ID" value="NZ_RBCJ01000002.1"/>
</dbReference>
<accession>A0A3B0C4Q1</accession>
<protein>
    <submittedName>
        <fullName evidence="4">S9 family peptidase</fullName>
    </submittedName>
</protein>
<evidence type="ECO:0000259" key="3">
    <source>
        <dbReference type="Pfam" id="PF00930"/>
    </source>
</evidence>